<name>A0ABZ2F4A7_METCP</name>
<evidence type="ECO:0000313" key="1">
    <source>
        <dbReference type="EMBL" id="WWF02054.1"/>
    </source>
</evidence>
<proteinExistence type="predicted"/>
<evidence type="ECO:0008006" key="3">
    <source>
        <dbReference type="Google" id="ProtNLM"/>
    </source>
</evidence>
<dbReference type="Proteomes" id="UP001359308">
    <property type="component" value="Chromosome"/>
</dbReference>
<keyword evidence="2" id="KW-1185">Reference proteome</keyword>
<dbReference type="RefSeq" id="WP_198322525.1">
    <property type="nucleotide sequence ID" value="NZ_CP104311.1"/>
</dbReference>
<reference evidence="1 2" key="1">
    <citation type="submission" date="2022-09" db="EMBL/GenBank/DDBJ databases">
        <authorList>
            <person name="Giprobiosintez L."/>
        </authorList>
    </citation>
    <scope>NUCLEOTIDE SEQUENCE [LARGE SCALE GENOMIC DNA]</scope>
    <source>
        <strain evidence="2">VKPM-B-12549 (GBS-15)</strain>
    </source>
</reference>
<accession>A0ABZ2F4A7</accession>
<evidence type="ECO:0000313" key="2">
    <source>
        <dbReference type="Proteomes" id="UP001359308"/>
    </source>
</evidence>
<dbReference type="EMBL" id="CP104311">
    <property type="protein sequence ID" value="WWF02054.1"/>
    <property type="molecule type" value="Genomic_DNA"/>
</dbReference>
<protein>
    <recommendedName>
        <fullName evidence="3">Lipoprotein</fullName>
    </recommendedName>
</protein>
<organism evidence="1 2">
    <name type="scientific">Methylococcus capsulatus</name>
    <dbReference type="NCBI Taxonomy" id="414"/>
    <lineage>
        <taxon>Bacteria</taxon>
        <taxon>Pseudomonadati</taxon>
        <taxon>Pseudomonadota</taxon>
        <taxon>Gammaproteobacteria</taxon>
        <taxon>Methylococcales</taxon>
        <taxon>Methylococcaceae</taxon>
        <taxon>Methylococcus</taxon>
    </lineage>
</organism>
<sequence length="160" mass="17981">MKYKTLTKIIPIILFIYANNGRVCAADFFLGENSDCRIVIREACIAAGFSEDAIHAQPIYLKMFFERNNPDQAVVTIEDSRQSGFDCNQMPRGPAAPPAIIQLLIRGIGGINRLCLQYWAKKIEDGPLERKDLSCILYAFNEKSLSINSSGQWAGFMRIE</sequence>
<gene>
    <name evidence="1" type="ORF">N4J17_00045</name>
</gene>